<dbReference type="RefSeq" id="WP_006980440.1">
    <property type="nucleotide sequence ID" value="NZ_ABVL01000008.1"/>
</dbReference>
<evidence type="ECO:0000256" key="2">
    <source>
        <dbReference type="SAM" id="Phobius"/>
    </source>
</evidence>
<feature type="compositionally biased region" description="Polar residues" evidence="1">
    <location>
        <begin position="170"/>
        <end position="182"/>
    </location>
</feature>
<evidence type="ECO:0000313" key="4">
    <source>
        <dbReference type="EMBL" id="EDY19430.1"/>
    </source>
</evidence>
<feature type="region of interest" description="Disordered" evidence="1">
    <location>
        <begin position="161"/>
        <end position="182"/>
    </location>
</feature>
<dbReference type="Pfam" id="PF04024">
    <property type="entry name" value="PspC"/>
    <property type="match status" value="1"/>
</dbReference>
<accession>B4D2J0</accession>
<dbReference type="InterPro" id="IPR007168">
    <property type="entry name" value="Phageshock_PspC_N"/>
</dbReference>
<keyword evidence="2" id="KW-0812">Transmembrane</keyword>
<gene>
    <name evidence="4" type="ORF">CfE428DRAFT_3115</name>
</gene>
<protein>
    <submittedName>
        <fullName evidence="4">Phage shock protein C, PspC</fullName>
    </submittedName>
</protein>
<reference evidence="4 5" key="1">
    <citation type="journal article" date="2011" name="J. Bacteriol.">
        <title>Genome sequence of Chthoniobacter flavus Ellin428, an aerobic heterotrophic soil bacterium.</title>
        <authorList>
            <person name="Kant R."/>
            <person name="van Passel M.W."/>
            <person name="Palva A."/>
            <person name="Lucas S."/>
            <person name="Lapidus A."/>
            <person name="Glavina Del Rio T."/>
            <person name="Dalin E."/>
            <person name="Tice H."/>
            <person name="Bruce D."/>
            <person name="Goodwin L."/>
            <person name="Pitluck S."/>
            <person name="Larimer F.W."/>
            <person name="Land M.L."/>
            <person name="Hauser L."/>
            <person name="Sangwan P."/>
            <person name="de Vos W.M."/>
            <person name="Janssen P.H."/>
            <person name="Smidt H."/>
        </authorList>
    </citation>
    <scope>NUCLEOTIDE SEQUENCE [LARGE SCALE GENOMIC DNA]</scope>
    <source>
        <strain evidence="4 5">Ellin428</strain>
    </source>
</reference>
<comment type="caution">
    <text evidence="4">The sequence shown here is derived from an EMBL/GenBank/DDBJ whole genome shotgun (WGS) entry which is preliminary data.</text>
</comment>
<dbReference type="Proteomes" id="UP000005824">
    <property type="component" value="Unassembled WGS sequence"/>
</dbReference>
<name>B4D2J0_9BACT</name>
<dbReference type="STRING" id="497964.CfE428DRAFT_3115"/>
<keyword evidence="2" id="KW-0472">Membrane</keyword>
<feature type="transmembrane region" description="Helical" evidence="2">
    <location>
        <begin position="42"/>
        <end position="63"/>
    </location>
</feature>
<keyword evidence="5" id="KW-1185">Reference proteome</keyword>
<sequence>MSFWSNLRNLSKSKSDCVIGGVCGGLGAHTPIPAWMWAGPPFLVALLVFGTGGLVYIILWIALPEEKPQPPPRRKRESGWLRLERSDGSAVPWGQLIVDSPPRSRRSIRSAELCEDLLPAQAVLVFSSRSRGGFGNAIAGQFHCVEGGRILSSRSRTILPHPRNRVSPLNEHSQSLTLGTRE</sequence>
<dbReference type="AlphaFoldDB" id="B4D2J0"/>
<dbReference type="EMBL" id="ABVL01000008">
    <property type="protein sequence ID" value="EDY19430.1"/>
    <property type="molecule type" value="Genomic_DNA"/>
</dbReference>
<evidence type="ECO:0000259" key="3">
    <source>
        <dbReference type="Pfam" id="PF04024"/>
    </source>
</evidence>
<evidence type="ECO:0000313" key="5">
    <source>
        <dbReference type="Proteomes" id="UP000005824"/>
    </source>
</evidence>
<organism evidence="4 5">
    <name type="scientific">Chthoniobacter flavus Ellin428</name>
    <dbReference type="NCBI Taxonomy" id="497964"/>
    <lineage>
        <taxon>Bacteria</taxon>
        <taxon>Pseudomonadati</taxon>
        <taxon>Verrucomicrobiota</taxon>
        <taxon>Spartobacteria</taxon>
        <taxon>Chthoniobacterales</taxon>
        <taxon>Chthoniobacteraceae</taxon>
        <taxon>Chthoniobacter</taxon>
    </lineage>
</organism>
<proteinExistence type="predicted"/>
<feature type="domain" description="Phage shock protein PspC N-terminal" evidence="3">
    <location>
        <begin position="9"/>
        <end position="66"/>
    </location>
</feature>
<evidence type="ECO:0000256" key="1">
    <source>
        <dbReference type="SAM" id="MobiDB-lite"/>
    </source>
</evidence>
<keyword evidence="2" id="KW-1133">Transmembrane helix</keyword>
<dbReference type="InParanoid" id="B4D2J0"/>